<dbReference type="GeneID" id="18989629"/>
<proteinExistence type="predicted"/>
<evidence type="ECO:0000313" key="2">
    <source>
        <dbReference type="Proteomes" id="UP000017660"/>
    </source>
</evidence>
<evidence type="ECO:0008006" key="3">
    <source>
        <dbReference type="Google" id="ProtNLM"/>
    </source>
</evidence>
<evidence type="ECO:0000313" key="1">
    <source>
        <dbReference type="EMBL" id="AGY48328.1"/>
    </source>
</evidence>
<dbReference type="RefSeq" id="YP_008771941.1">
    <property type="nucleotide sequence ID" value="NC_022774.1"/>
</dbReference>
<dbReference type="KEGG" id="vg:18989629"/>
<dbReference type="Proteomes" id="UP000017660">
    <property type="component" value="Segment"/>
</dbReference>
<organism evidence="1 2">
    <name type="scientific">Bacillus phage Slash</name>
    <dbReference type="NCBI Taxonomy" id="1406790"/>
    <lineage>
        <taxon>Viruses</taxon>
        <taxon>Duplodnaviria</taxon>
        <taxon>Heunggongvirae</taxon>
        <taxon>Uroviricota</taxon>
        <taxon>Caudoviricetes</taxon>
        <taxon>Slashvirus</taxon>
        <taxon>Slashvirus slash</taxon>
    </lineage>
</organism>
<accession>U5Q0C4</accession>
<gene>
    <name evidence="1" type="ORF">Slash_39</name>
</gene>
<protein>
    <recommendedName>
        <fullName evidence="3">Phage gp6-like head-tail connector protein</fullName>
    </recommendedName>
</protein>
<sequence length="119" mass="13693">MTMIDFETLIPKLRTRIDDLDTADFEYNDGELTDHLQNSLDKYNMQLPLDKPSDGQLIIVETMIAIVTALKMWADGESYSYKNDAVQMTRGLMSKHYLDTLKQLRIERNDILEGNGGVY</sequence>
<keyword evidence="2" id="KW-1185">Reference proteome</keyword>
<dbReference type="EMBL" id="KF669661">
    <property type="protein sequence ID" value="AGY48328.1"/>
    <property type="molecule type" value="Genomic_DNA"/>
</dbReference>
<reference evidence="1 2" key="1">
    <citation type="journal article" date="2013" name="Genome Announc.">
        <title>Complete Genome of Bacillus megaterium Siphophage Slash.</title>
        <authorList>
            <person name="Decrescenzo A.J."/>
            <person name="Ritter M.A."/>
            <person name="Chamakura K.R."/>
            <person name="Kuty Everett G.F."/>
        </authorList>
    </citation>
    <scope>NUCLEOTIDE SEQUENCE [LARGE SCALE GENOMIC DNA]</scope>
</reference>
<name>U5Q0C4_9CAUD</name>
<dbReference type="OrthoDB" id="14524at10239"/>